<dbReference type="PANTHER" id="PTHR13887">
    <property type="entry name" value="GLUTATHIONE S-TRANSFERASE KAPPA"/>
    <property type="match status" value="1"/>
</dbReference>
<organism evidence="8 9">
    <name type="scientific">Nocardioides euryhalodurans</name>
    <dbReference type="NCBI Taxonomy" id="2518370"/>
    <lineage>
        <taxon>Bacteria</taxon>
        <taxon>Bacillati</taxon>
        <taxon>Actinomycetota</taxon>
        <taxon>Actinomycetes</taxon>
        <taxon>Propionibacteriales</taxon>
        <taxon>Nocardioidaceae</taxon>
        <taxon>Nocardioides</taxon>
    </lineage>
</organism>
<reference evidence="8 9" key="1">
    <citation type="submission" date="2019-03" db="EMBL/GenBank/DDBJ databases">
        <title>Three New Species of Nocardioides, Nocardioides euryhalodurans sp. nov., Nocardioides seonyuensis sp. nov. and Nocardioides eburneoflavus sp. nov., Iolated from Soil.</title>
        <authorList>
            <person name="Roh S.G."/>
            <person name="Lee C."/>
            <person name="Kim M.-K."/>
            <person name="Kim S.B."/>
        </authorList>
    </citation>
    <scope>NUCLEOTIDE SEQUENCE [LARGE SCALE GENOMIC DNA]</scope>
    <source>
        <strain evidence="8 9">MMS17-SY117</strain>
    </source>
</reference>
<dbReference type="OrthoDB" id="117402at2"/>
<protein>
    <submittedName>
        <fullName evidence="8">Disulfide bond formation protein DsbA</fullName>
    </submittedName>
</protein>
<keyword evidence="2" id="KW-0732">Signal</keyword>
<feature type="transmembrane region" description="Helical" evidence="6">
    <location>
        <begin position="30"/>
        <end position="50"/>
    </location>
</feature>
<feature type="domain" description="Thioredoxin-like fold" evidence="7">
    <location>
        <begin position="71"/>
        <end position="232"/>
    </location>
</feature>
<evidence type="ECO:0000256" key="4">
    <source>
        <dbReference type="ARBA" id="ARBA00023157"/>
    </source>
</evidence>
<accession>A0A4P7GPZ5</accession>
<keyword evidence="5" id="KW-0676">Redox-active center</keyword>
<keyword evidence="9" id="KW-1185">Reference proteome</keyword>
<dbReference type="RefSeq" id="WP_135079762.1">
    <property type="nucleotide sequence ID" value="NZ_CP038267.1"/>
</dbReference>
<dbReference type="Pfam" id="PF13462">
    <property type="entry name" value="Thioredoxin_4"/>
    <property type="match status" value="1"/>
</dbReference>
<evidence type="ECO:0000256" key="2">
    <source>
        <dbReference type="ARBA" id="ARBA00022729"/>
    </source>
</evidence>
<dbReference type="KEGG" id="noy:EXE57_17580"/>
<sequence>MSKKSAELSRSERAAAAIAAQRQQERRRNLLVVGGVVALVVAVLVGAYVFSSSSDTSGETASDVPAGVEDYSVVVGEESAPSTITVYEDPQCPICRDFEAAVGEQVATAVAAGDVRVDYRIVSFLDRASGNEYSSRAANALMAVQDVAGPDAFAALHETLFANQPEEGSDGPDDEQLVAWAVAAGAEESEVRPLIEGKVFEQFVVNATDQMSQDGVTGTPTVLIDGEPAGENPAEYAAAVLDVVSGD</sequence>
<gene>
    <name evidence="8" type="ORF">EXE57_17580</name>
</gene>
<name>A0A4P7GPZ5_9ACTN</name>
<evidence type="ECO:0000256" key="5">
    <source>
        <dbReference type="ARBA" id="ARBA00023284"/>
    </source>
</evidence>
<dbReference type="AlphaFoldDB" id="A0A4P7GPZ5"/>
<dbReference type="PANTHER" id="PTHR13887:SF14">
    <property type="entry name" value="DISULFIDE BOND FORMATION PROTEIN D"/>
    <property type="match status" value="1"/>
</dbReference>
<evidence type="ECO:0000256" key="1">
    <source>
        <dbReference type="ARBA" id="ARBA00005791"/>
    </source>
</evidence>
<dbReference type="InterPro" id="IPR036249">
    <property type="entry name" value="Thioredoxin-like_sf"/>
</dbReference>
<evidence type="ECO:0000256" key="3">
    <source>
        <dbReference type="ARBA" id="ARBA00023002"/>
    </source>
</evidence>
<dbReference type="EMBL" id="CP038267">
    <property type="protein sequence ID" value="QBR93891.1"/>
    <property type="molecule type" value="Genomic_DNA"/>
</dbReference>
<evidence type="ECO:0000313" key="9">
    <source>
        <dbReference type="Proteomes" id="UP000294894"/>
    </source>
</evidence>
<keyword evidence="3" id="KW-0560">Oxidoreductase</keyword>
<dbReference type="GO" id="GO:0016491">
    <property type="term" value="F:oxidoreductase activity"/>
    <property type="evidence" value="ECO:0007669"/>
    <property type="project" value="UniProtKB-KW"/>
</dbReference>
<evidence type="ECO:0000256" key="6">
    <source>
        <dbReference type="SAM" id="Phobius"/>
    </source>
</evidence>
<keyword evidence="4" id="KW-1015">Disulfide bond</keyword>
<dbReference type="SUPFAM" id="SSF52833">
    <property type="entry name" value="Thioredoxin-like"/>
    <property type="match status" value="1"/>
</dbReference>
<dbReference type="InterPro" id="IPR012336">
    <property type="entry name" value="Thioredoxin-like_fold"/>
</dbReference>
<keyword evidence="6" id="KW-0812">Transmembrane</keyword>
<keyword evidence="6" id="KW-1133">Transmembrane helix</keyword>
<comment type="similarity">
    <text evidence="1">Belongs to the thioredoxin family. DsbA subfamily.</text>
</comment>
<dbReference type="Gene3D" id="3.40.30.10">
    <property type="entry name" value="Glutaredoxin"/>
    <property type="match status" value="1"/>
</dbReference>
<proteinExistence type="inferred from homology"/>
<keyword evidence="6" id="KW-0472">Membrane</keyword>
<evidence type="ECO:0000313" key="8">
    <source>
        <dbReference type="EMBL" id="QBR93891.1"/>
    </source>
</evidence>
<dbReference type="Proteomes" id="UP000294894">
    <property type="component" value="Chromosome"/>
</dbReference>
<evidence type="ECO:0000259" key="7">
    <source>
        <dbReference type="Pfam" id="PF13462"/>
    </source>
</evidence>